<dbReference type="Gene3D" id="3.40.50.300">
    <property type="entry name" value="P-loop containing nucleotide triphosphate hydrolases"/>
    <property type="match status" value="1"/>
</dbReference>
<evidence type="ECO:0000256" key="1">
    <source>
        <dbReference type="ARBA" id="ARBA00005771"/>
    </source>
</evidence>
<evidence type="ECO:0000256" key="3">
    <source>
        <dbReference type="SAM" id="MobiDB-lite"/>
    </source>
</evidence>
<dbReference type="RefSeq" id="XP_038048709.1">
    <property type="nucleotide sequence ID" value="XM_038192781.1"/>
</dbReference>
<dbReference type="OMA" id="AATHEYK"/>
<evidence type="ECO:0000313" key="5">
    <source>
        <dbReference type="EnsemblMetazoa" id="XP_038048709.1"/>
    </source>
</evidence>
<dbReference type="PANTHER" id="PTHR11783">
    <property type="entry name" value="SULFOTRANSFERASE SULT"/>
    <property type="match status" value="1"/>
</dbReference>
<evidence type="ECO:0000313" key="6">
    <source>
        <dbReference type="Proteomes" id="UP000887568"/>
    </source>
</evidence>
<accession>A0A913ZAT8</accession>
<evidence type="ECO:0000256" key="2">
    <source>
        <dbReference type="ARBA" id="ARBA00022679"/>
    </source>
</evidence>
<dbReference type="AlphaFoldDB" id="A0A913ZAT8"/>
<keyword evidence="2" id="KW-0808">Transferase</keyword>
<keyword evidence="6" id="KW-1185">Reference proteome</keyword>
<dbReference type="EnsemblMetazoa" id="XM_038192781.1">
    <property type="protein sequence ID" value="XP_038048709.1"/>
    <property type="gene ID" value="LOC119722598"/>
</dbReference>
<name>A0A913ZAT8_PATMI</name>
<dbReference type="Proteomes" id="UP000887568">
    <property type="component" value="Unplaced"/>
</dbReference>
<comment type="similarity">
    <text evidence="1">Belongs to the sulfotransferase 1 family.</text>
</comment>
<organism evidence="5 6">
    <name type="scientific">Patiria miniata</name>
    <name type="common">Bat star</name>
    <name type="synonym">Asterina miniata</name>
    <dbReference type="NCBI Taxonomy" id="46514"/>
    <lineage>
        <taxon>Eukaryota</taxon>
        <taxon>Metazoa</taxon>
        <taxon>Echinodermata</taxon>
        <taxon>Eleutherozoa</taxon>
        <taxon>Asterozoa</taxon>
        <taxon>Asteroidea</taxon>
        <taxon>Valvatacea</taxon>
        <taxon>Valvatida</taxon>
        <taxon>Asterinidae</taxon>
        <taxon>Patiria</taxon>
    </lineage>
</organism>
<feature type="domain" description="Sulfotransferase" evidence="4">
    <location>
        <begin position="68"/>
        <end position="322"/>
    </location>
</feature>
<evidence type="ECO:0000259" key="4">
    <source>
        <dbReference type="Pfam" id="PF00685"/>
    </source>
</evidence>
<feature type="compositionally biased region" description="Gly residues" evidence="3">
    <location>
        <begin position="14"/>
        <end position="27"/>
    </location>
</feature>
<dbReference type="GeneID" id="119722598"/>
<protein>
    <recommendedName>
        <fullName evidence="4">Sulfotransferase domain-containing protein</fullName>
    </recommendedName>
</protein>
<dbReference type="OrthoDB" id="205623at2759"/>
<sequence length="328" mass="37406">MASDSAKQTPSGMGPSGMGPGGIGPGGMAPEKMRQVMTERYEYKGTWFLKFMVPRTNLEAMETFQVRDDDIFIITYPKCGTHWTMEIVYLILANGYPDKIDRNEKMKFGALEMFIPTPNNPLPAYKFVETITSRRVLPTHLPINVVPSAVLQGKGKVVYVTRNPKDGLTSMFSFMAKNAGMKDKWNEVFEQYISKDMLNGNFFDFSLAYWKHRHDDNFLFLKYEDMKRDPRSAVIMIADHIGCVLSDEAIDRVVANSSMDQMKKSYQKADEQNVMPAFDGQGKENLGKFLRKGTVGDWKNHFTVAQNEKFDEYCREKMAGSGLTFQFE</sequence>
<proteinExistence type="inferred from homology"/>
<dbReference type="InterPro" id="IPR027417">
    <property type="entry name" value="P-loop_NTPase"/>
</dbReference>
<reference evidence="5" key="1">
    <citation type="submission" date="2022-11" db="UniProtKB">
        <authorList>
            <consortium name="EnsemblMetazoa"/>
        </authorList>
    </citation>
    <scope>IDENTIFICATION</scope>
</reference>
<dbReference type="GO" id="GO:0008146">
    <property type="term" value="F:sulfotransferase activity"/>
    <property type="evidence" value="ECO:0007669"/>
    <property type="project" value="InterPro"/>
</dbReference>
<dbReference type="SUPFAM" id="SSF52540">
    <property type="entry name" value="P-loop containing nucleoside triphosphate hydrolases"/>
    <property type="match status" value="1"/>
</dbReference>
<feature type="region of interest" description="Disordered" evidence="3">
    <location>
        <begin position="1"/>
        <end position="30"/>
    </location>
</feature>
<dbReference type="InterPro" id="IPR000863">
    <property type="entry name" value="Sulfotransferase_dom"/>
</dbReference>
<dbReference type="Pfam" id="PF00685">
    <property type="entry name" value="Sulfotransfer_1"/>
    <property type="match status" value="1"/>
</dbReference>